<evidence type="ECO:0000313" key="3">
    <source>
        <dbReference type="Proteomes" id="UP000228740"/>
    </source>
</evidence>
<reference evidence="2 3" key="1">
    <citation type="submission" date="2017-11" db="EMBL/GenBank/DDBJ databases">
        <title>Genomic Encyclopedia of Archaeal and Bacterial Type Strains, Phase II (KMG-II): From Individual Species to Whole Genera.</title>
        <authorList>
            <person name="Goeker M."/>
        </authorList>
    </citation>
    <scope>NUCLEOTIDE SEQUENCE [LARGE SCALE GENOMIC DNA]</scope>
    <source>
        <strain evidence="2 3">DSM 27617</strain>
    </source>
</reference>
<keyword evidence="3" id="KW-1185">Reference proteome</keyword>
<sequence>MVFLLSYWSYKNRVYDWDMPGYIGCLFQREYPASPEKVHQYTYTSIRKEASPYQFKDISGLVQPNKAVQFFKQDANAFSEQLPYYQIKIGYNIAVLFLYKLGFSPPHSVLLVSIISYFLSGLILFFLFSILFPGKNILSVLLTVGILILPPMRALSNTPVPDMFSLLFLLIFMMGLLRKWESWKIFLVLLCLILIRPDYIVFALTYLVTSFGFTYFSENRKIDLNYILQGIFFLALYLFIIKYYHFPGWKDVFYDTFIDRRPLISAQPANFTFSYYLHFLFFKLINFKKISLAVFFIMGLIYYISKDLWIRIFSVFIFANIYLKFMFFPASAESRFFFGYLLMLFLMLCYAVSKKYNGFQLRKIA</sequence>
<proteinExistence type="predicted"/>
<feature type="transmembrane region" description="Helical" evidence="1">
    <location>
        <begin position="186"/>
        <end position="214"/>
    </location>
</feature>
<accession>A0A2M9C2X0</accession>
<feature type="transmembrane region" description="Helical" evidence="1">
    <location>
        <begin position="109"/>
        <end position="131"/>
    </location>
</feature>
<dbReference type="Proteomes" id="UP000228740">
    <property type="component" value="Unassembled WGS sequence"/>
</dbReference>
<feature type="transmembrane region" description="Helical" evidence="1">
    <location>
        <begin position="137"/>
        <end position="156"/>
    </location>
</feature>
<dbReference type="EMBL" id="PGFD01000002">
    <property type="protein sequence ID" value="PJJ64763.1"/>
    <property type="molecule type" value="Genomic_DNA"/>
</dbReference>
<feature type="transmembrane region" description="Helical" evidence="1">
    <location>
        <begin position="275"/>
        <end position="301"/>
    </location>
</feature>
<feature type="transmembrane region" description="Helical" evidence="1">
    <location>
        <begin position="163"/>
        <end position="180"/>
    </location>
</feature>
<evidence type="ECO:0000256" key="1">
    <source>
        <dbReference type="SAM" id="Phobius"/>
    </source>
</evidence>
<comment type="caution">
    <text evidence="2">The sequence shown here is derived from an EMBL/GenBank/DDBJ whole genome shotgun (WGS) entry which is preliminary data.</text>
</comment>
<feature type="transmembrane region" description="Helical" evidence="1">
    <location>
        <begin position="336"/>
        <end position="353"/>
    </location>
</feature>
<keyword evidence="1" id="KW-0472">Membrane</keyword>
<protein>
    <recommendedName>
        <fullName evidence="4">Dolichyl-phosphate-mannose-protein mannosyltransferase</fullName>
    </recommendedName>
</protein>
<evidence type="ECO:0000313" key="2">
    <source>
        <dbReference type="EMBL" id="PJJ64763.1"/>
    </source>
</evidence>
<dbReference type="AlphaFoldDB" id="A0A2M9C2X0"/>
<evidence type="ECO:0008006" key="4">
    <source>
        <dbReference type="Google" id="ProtNLM"/>
    </source>
</evidence>
<keyword evidence="1" id="KW-0812">Transmembrane</keyword>
<feature type="transmembrane region" description="Helical" evidence="1">
    <location>
        <begin position="308"/>
        <end position="330"/>
    </location>
</feature>
<gene>
    <name evidence="2" type="ORF">CLV73_3132</name>
</gene>
<feature type="transmembrane region" description="Helical" evidence="1">
    <location>
        <begin position="226"/>
        <end position="246"/>
    </location>
</feature>
<organism evidence="2 3">
    <name type="scientific">Chryseobacterium geocarposphaerae</name>
    <dbReference type="NCBI Taxonomy" id="1416776"/>
    <lineage>
        <taxon>Bacteria</taxon>
        <taxon>Pseudomonadati</taxon>
        <taxon>Bacteroidota</taxon>
        <taxon>Flavobacteriia</taxon>
        <taxon>Flavobacteriales</taxon>
        <taxon>Weeksellaceae</taxon>
        <taxon>Chryseobacterium group</taxon>
        <taxon>Chryseobacterium</taxon>
    </lineage>
</organism>
<keyword evidence="1" id="KW-1133">Transmembrane helix</keyword>
<name>A0A2M9C2X0_9FLAO</name>